<evidence type="ECO:0000259" key="14">
    <source>
        <dbReference type="Pfam" id="PF17808"/>
    </source>
</evidence>
<comment type="caution">
    <text evidence="16">The sequence shown here is derived from an EMBL/GenBank/DDBJ whole genome shotgun (WGS) entry which is preliminary data.</text>
</comment>
<comment type="catalytic activity">
    <reaction evidence="10">
        <text>a phosphate monoester + H2O = an alcohol + phosphate</text>
        <dbReference type="Rhea" id="RHEA:15017"/>
        <dbReference type="ChEBI" id="CHEBI:15377"/>
        <dbReference type="ChEBI" id="CHEBI:30879"/>
        <dbReference type="ChEBI" id="CHEBI:43474"/>
        <dbReference type="ChEBI" id="CHEBI:67140"/>
        <dbReference type="EC" id="3.1.3.2"/>
    </reaction>
</comment>
<keyword evidence="17" id="KW-1185">Reference proteome</keyword>
<dbReference type="Pfam" id="PF01535">
    <property type="entry name" value="PPR"/>
    <property type="match status" value="1"/>
</dbReference>
<keyword evidence="7" id="KW-0862">Zinc</keyword>
<feature type="region of interest" description="Disordered" evidence="11">
    <location>
        <begin position="39"/>
        <end position="72"/>
    </location>
</feature>
<dbReference type="Pfam" id="PF13812">
    <property type="entry name" value="PPR_3"/>
    <property type="match status" value="1"/>
</dbReference>
<gene>
    <name evidence="16" type="ORF">OSB04_018324</name>
</gene>
<dbReference type="SUPFAM" id="SSF56300">
    <property type="entry name" value="Metallo-dependent phosphatases"/>
    <property type="match status" value="1"/>
</dbReference>
<dbReference type="InterPro" id="IPR002885">
    <property type="entry name" value="PPR_rpt"/>
</dbReference>
<dbReference type="Proteomes" id="UP001172457">
    <property type="component" value="Chromosome 4"/>
</dbReference>
<proteinExistence type="inferred from homology"/>
<dbReference type="AlphaFoldDB" id="A0AA38T4L9"/>
<keyword evidence="5" id="KW-0732">Signal</keyword>
<dbReference type="CDD" id="cd00839">
    <property type="entry name" value="MPP_PAPs"/>
    <property type="match status" value="1"/>
</dbReference>
<dbReference type="InterPro" id="IPR057440">
    <property type="entry name" value="At1g68980-like_TPR"/>
</dbReference>
<evidence type="ECO:0000256" key="1">
    <source>
        <dbReference type="ARBA" id="ARBA00001947"/>
    </source>
</evidence>
<evidence type="ECO:0000256" key="3">
    <source>
        <dbReference type="ARBA" id="ARBA00008723"/>
    </source>
</evidence>
<dbReference type="InterPro" id="IPR040974">
    <property type="entry name" value="Fn3_PAP"/>
</dbReference>
<dbReference type="PANTHER" id="PTHR45778">
    <property type="entry name" value="PURPLE ACID PHOSPHATASE-RELATED"/>
    <property type="match status" value="1"/>
</dbReference>
<evidence type="ECO:0000313" key="16">
    <source>
        <dbReference type="EMBL" id="KAJ9554279.1"/>
    </source>
</evidence>
<sequence>MLRRRALPLLRYFSSSPETPSPPSLYSFLQPSIFSPKKPPIQQELQQTPNKPTPTLLDNQQNPNLESNLQSSLKQNNTDEAWKSFKSLSSSLPSFLFHFVCGVVRLSRLVGEPENFVSFFEVFNESCRIAKDEELDSLRPDLDACNAALEGCCFEVESVTDAQKVLDEMSVLGVRPDETSFGCLAYLYAIKGLETKIIELKDLVSKFGFSDQRVFISNLISGYLKSGNLESVSAAILQRLSELDGKGLNFLEETYGEMVKGYLEHGSTKGLASLILESQKLESKAIIVEKSVGYGVISACVNLGLLEKAHNVLDEMNAQGGSVGLGVYVSILKAYGKEKRTSEAAQLVSEMCGFGLELDVGSFDALIDASMASQDFQSAFSLFRDMREARIPDLMGSYITIMTGLTENHRPELMASFLDEVVEDPRVKIGTHDWNSIIHAFCKAGRLEDARRTFRRMVFLQFEPSEQTYLSLVNGYMNAGNYFSVLMMWNDVKKRASFNGEGGFKLDHGLVDAFLYALVKGGFFDAVMQVVEKSQEMKIFVDKWRYKQVFMENHKKLKVAKLRKKSIKKMEALIAFKNWAGMIQVVGFTLLLGFWIQVASSHGDHSFARIGIQQVTFALTDAAYVKASPTILGSKGQNSEWVTVHISNLNPSIDDWIGVFSPANFSDSTCLPENSRVSPPYLCSAPIKYQYANYSNPDYKVTGEASLNLQLINQRSDFSFALFTGGLSTPNLVAVSNTVAFVNPNAPSYPRLAQGKMWDEMTITWTSGYGIDEAEPFLEWGQRNGEQKRSYAGTLTFDRHSMCGAPARTVGWRDPGYTYKLGHKLLNGTIIWSQMYQFKSSPFPGQDSLQRVIIFGDMGKDEADGSNEYNNFQRGSLNTTKRLIEDLENIDIVFHIGDICYANGYLSQWDQFTSQIEPIASTVPYMIASGNHERDWPNSGSFYENNDSGGECGVVAQTMFYVPTDNRDKFWYTCFDHLLTPRYSTDYGMFRFCIADTEHDWREGTEQYHFIERCLASVDRQKQPWLIFIAHRVLGYSSSLFYAIEGSFGEPMGRDGLQKLWQKYKVDIAVYGHAHNYERTCPVYENTCMNDEKSHYKGSLNGTIHMVAGGGGASLTPFAPFKTAWSIYRDYDYGFLKLTAFNHSTVLVEYKKSRDGQVYDSFMISRDYRDVLACTFDSCSSTTLAS</sequence>
<reference evidence="16" key="1">
    <citation type="submission" date="2023-03" db="EMBL/GenBank/DDBJ databases">
        <title>Chromosome-scale reference genome and RAD-based genetic map of yellow starthistle (Centaurea solstitialis) reveal putative structural variation and QTLs associated with invader traits.</title>
        <authorList>
            <person name="Reatini B."/>
            <person name="Cang F.A."/>
            <person name="Jiang Q."/>
            <person name="Mckibben M.T.W."/>
            <person name="Barker M.S."/>
            <person name="Rieseberg L.H."/>
            <person name="Dlugosch K.M."/>
        </authorList>
    </citation>
    <scope>NUCLEOTIDE SEQUENCE</scope>
    <source>
        <strain evidence="16">CAN-66</strain>
        <tissue evidence="16">Leaf</tissue>
    </source>
</reference>
<dbReference type="InterPro" id="IPR004843">
    <property type="entry name" value="Calcineurin-like_PHP"/>
</dbReference>
<dbReference type="Pfam" id="PF13041">
    <property type="entry name" value="PPR_2"/>
    <property type="match status" value="1"/>
</dbReference>
<dbReference type="InterPro" id="IPR008963">
    <property type="entry name" value="Purple_acid_Pase-like_N"/>
</dbReference>
<comment type="subunit">
    <text evidence="4">Homodimer.</text>
</comment>
<dbReference type="Pfam" id="PF00149">
    <property type="entry name" value="Metallophos"/>
    <property type="match status" value="1"/>
</dbReference>
<keyword evidence="6" id="KW-0677">Repeat</keyword>
<evidence type="ECO:0000256" key="4">
    <source>
        <dbReference type="ARBA" id="ARBA00011738"/>
    </source>
</evidence>
<feature type="domain" description="At1g68980-like TPR repeats" evidence="15">
    <location>
        <begin position="57"/>
        <end position="91"/>
    </location>
</feature>
<feature type="domain" description="Purple acid phosphatase C-terminal" evidence="13">
    <location>
        <begin position="1102"/>
        <end position="1161"/>
    </location>
</feature>
<dbReference type="GO" id="GO:0003993">
    <property type="term" value="F:acid phosphatase activity"/>
    <property type="evidence" value="ECO:0007669"/>
    <property type="project" value="UniProtKB-EC"/>
</dbReference>
<keyword evidence="10" id="KW-0378">Hydrolase</keyword>
<dbReference type="EC" id="3.1.3.2" evidence="10"/>
<evidence type="ECO:0000256" key="9">
    <source>
        <dbReference type="PROSITE-ProRule" id="PRU00708"/>
    </source>
</evidence>
<feature type="compositionally biased region" description="Polar residues" evidence="11">
    <location>
        <begin position="56"/>
        <end position="72"/>
    </location>
</feature>
<dbReference type="SUPFAM" id="SSF49363">
    <property type="entry name" value="Purple acid phosphatase, N-terminal domain"/>
    <property type="match status" value="1"/>
</dbReference>
<evidence type="ECO:0000256" key="11">
    <source>
        <dbReference type="SAM" id="MobiDB-lite"/>
    </source>
</evidence>
<feature type="repeat" description="PPR" evidence="9">
    <location>
        <begin position="141"/>
        <end position="176"/>
    </location>
</feature>
<organism evidence="16 17">
    <name type="scientific">Centaurea solstitialis</name>
    <name type="common">yellow star-thistle</name>
    <dbReference type="NCBI Taxonomy" id="347529"/>
    <lineage>
        <taxon>Eukaryota</taxon>
        <taxon>Viridiplantae</taxon>
        <taxon>Streptophyta</taxon>
        <taxon>Embryophyta</taxon>
        <taxon>Tracheophyta</taxon>
        <taxon>Spermatophyta</taxon>
        <taxon>Magnoliopsida</taxon>
        <taxon>eudicotyledons</taxon>
        <taxon>Gunneridae</taxon>
        <taxon>Pentapetalae</taxon>
        <taxon>asterids</taxon>
        <taxon>campanulids</taxon>
        <taxon>Asterales</taxon>
        <taxon>Asteraceae</taxon>
        <taxon>Carduoideae</taxon>
        <taxon>Cardueae</taxon>
        <taxon>Centaureinae</taxon>
        <taxon>Centaurea</taxon>
    </lineage>
</organism>
<dbReference type="GO" id="GO:0046872">
    <property type="term" value="F:metal ion binding"/>
    <property type="evidence" value="ECO:0007669"/>
    <property type="project" value="InterPro"/>
</dbReference>
<evidence type="ECO:0000259" key="15">
    <source>
        <dbReference type="Pfam" id="PF25245"/>
    </source>
</evidence>
<evidence type="ECO:0000256" key="2">
    <source>
        <dbReference type="ARBA" id="ARBA00001962"/>
    </source>
</evidence>
<dbReference type="InterPro" id="IPR011990">
    <property type="entry name" value="TPR-like_helical_dom_sf"/>
</dbReference>
<evidence type="ECO:0000256" key="6">
    <source>
        <dbReference type="ARBA" id="ARBA00022737"/>
    </source>
</evidence>
<evidence type="ECO:0000259" key="12">
    <source>
        <dbReference type="Pfam" id="PF00149"/>
    </source>
</evidence>
<dbReference type="Pfam" id="PF17808">
    <property type="entry name" value="fn3_PAP"/>
    <property type="match status" value="1"/>
</dbReference>
<evidence type="ECO:0000256" key="8">
    <source>
        <dbReference type="ARBA" id="ARBA00023180"/>
    </source>
</evidence>
<evidence type="ECO:0000256" key="5">
    <source>
        <dbReference type="ARBA" id="ARBA00022729"/>
    </source>
</evidence>
<evidence type="ECO:0000256" key="10">
    <source>
        <dbReference type="RuleBase" id="RU361203"/>
    </source>
</evidence>
<name>A0AA38T4L9_9ASTR</name>
<dbReference type="EMBL" id="JARYMX010000004">
    <property type="protein sequence ID" value="KAJ9554279.1"/>
    <property type="molecule type" value="Genomic_DNA"/>
</dbReference>
<feature type="repeat" description="PPR" evidence="9">
    <location>
        <begin position="430"/>
        <end position="464"/>
    </location>
</feature>
<feature type="domain" description="Purple acid phosphatase Fn3-like" evidence="14">
    <location>
        <begin position="625"/>
        <end position="743"/>
    </location>
</feature>
<dbReference type="NCBIfam" id="TIGR00756">
    <property type="entry name" value="PPR"/>
    <property type="match status" value="2"/>
</dbReference>
<evidence type="ECO:0000259" key="13">
    <source>
        <dbReference type="Pfam" id="PF14008"/>
    </source>
</evidence>
<evidence type="ECO:0000313" key="17">
    <source>
        <dbReference type="Proteomes" id="UP001172457"/>
    </source>
</evidence>
<feature type="domain" description="Calcineurin-like phosphoesterase" evidence="12">
    <location>
        <begin position="851"/>
        <end position="1077"/>
    </location>
</feature>
<comment type="cofactor">
    <cofactor evidence="2">
        <name>Fe cation</name>
        <dbReference type="ChEBI" id="CHEBI:24875"/>
    </cofactor>
</comment>
<accession>A0AA38T4L9</accession>
<dbReference type="PANTHER" id="PTHR45778:SF16">
    <property type="entry name" value="INACTIVE PURPLE ACID PHOSPHATASE 1-RELATED"/>
    <property type="match status" value="1"/>
</dbReference>
<protein>
    <recommendedName>
        <fullName evidence="10">Purple acid phosphatase</fullName>
        <ecNumber evidence="10">3.1.3.2</ecNumber>
    </recommendedName>
</protein>
<dbReference type="InterPro" id="IPR025733">
    <property type="entry name" value="PAPs_C"/>
</dbReference>
<dbReference type="Pfam" id="PF14008">
    <property type="entry name" value="Metallophos_C"/>
    <property type="match status" value="1"/>
</dbReference>
<dbReference type="Pfam" id="PF25245">
    <property type="entry name" value="TPR_At1g68980"/>
    <property type="match status" value="1"/>
</dbReference>
<feature type="repeat" description="PPR" evidence="9">
    <location>
        <begin position="324"/>
        <end position="358"/>
    </location>
</feature>
<dbReference type="Gene3D" id="3.60.21.10">
    <property type="match status" value="1"/>
</dbReference>
<keyword evidence="8" id="KW-0325">Glycoprotein</keyword>
<dbReference type="PROSITE" id="PS51375">
    <property type="entry name" value="PPR"/>
    <property type="match status" value="3"/>
</dbReference>
<dbReference type="Gene3D" id="1.25.40.10">
    <property type="entry name" value="Tetratricopeptide repeat domain"/>
    <property type="match status" value="3"/>
</dbReference>
<comment type="similarity">
    <text evidence="3 10">Belongs to the metallophosphoesterase superfamily. Purple acid phosphatase family.</text>
</comment>
<evidence type="ECO:0000256" key="7">
    <source>
        <dbReference type="ARBA" id="ARBA00022833"/>
    </source>
</evidence>
<dbReference type="InterPro" id="IPR029052">
    <property type="entry name" value="Metallo-depent_PP-like"/>
</dbReference>
<comment type="cofactor">
    <cofactor evidence="1">
        <name>Zn(2+)</name>
        <dbReference type="ChEBI" id="CHEBI:29105"/>
    </cofactor>
</comment>
<dbReference type="InterPro" id="IPR041792">
    <property type="entry name" value="MPP_PAP"/>
</dbReference>